<keyword evidence="5" id="KW-0472">Membrane</keyword>
<accession>A0ABQ1MNH5</accession>
<dbReference type="InterPro" id="IPR050482">
    <property type="entry name" value="Sensor_HK_TwoCompSys"/>
</dbReference>
<dbReference type="SMART" id="SM00387">
    <property type="entry name" value="HATPase_c"/>
    <property type="match status" value="1"/>
</dbReference>
<feature type="transmembrane region" description="Helical" evidence="5">
    <location>
        <begin position="388"/>
        <end position="405"/>
    </location>
</feature>
<dbReference type="CDD" id="cd16917">
    <property type="entry name" value="HATPase_UhpB-NarQ-NarX-like"/>
    <property type="match status" value="1"/>
</dbReference>
<keyword evidence="3" id="KW-0902">Two-component regulatory system</keyword>
<evidence type="ECO:0000259" key="6">
    <source>
        <dbReference type="SMART" id="SM00387"/>
    </source>
</evidence>
<proteinExistence type="predicted"/>
<keyword evidence="4" id="KW-0175">Coiled coil</keyword>
<keyword evidence="5" id="KW-0812">Transmembrane</keyword>
<evidence type="ECO:0000313" key="8">
    <source>
        <dbReference type="Proteomes" id="UP000602004"/>
    </source>
</evidence>
<dbReference type="SUPFAM" id="SSF55874">
    <property type="entry name" value="ATPase domain of HSP90 chaperone/DNA topoisomerase II/histidine kinase"/>
    <property type="match status" value="1"/>
</dbReference>
<keyword evidence="2 7" id="KW-0418">Kinase</keyword>
<dbReference type="Gene3D" id="3.30.565.10">
    <property type="entry name" value="Histidine kinase-like ATPase, C-terminal domain"/>
    <property type="match status" value="1"/>
</dbReference>
<reference evidence="8" key="1">
    <citation type="journal article" date="2019" name="Int. J. Syst. Evol. Microbiol.">
        <title>The Global Catalogue of Microorganisms (GCM) 10K type strain sequencing project: providing services to taxonomists for standard genome sequencing and annotation.</title>
        <authorList>
            <consortium name="The Broad Institute Genomics Platform"/>
            <consortium name="The Broad Institute Genome Sequencing Center for Infectious Disease"/>
            <person name="Wu L."/>
            <person name="Ma J."/>
        </authorList>
    </citation>
    <scope>NUCLEOTIDE SEQUENCE [LARGE SCALE GENOMIC DNA]</scope>
    <source>
        <strain evidence="8">CGMCC 1.15103</strain>
    </source>
</reference>
<gene>
    <name evidence="7" type="ORF">GCM10011400_33360</name>
</gene>
<dbReference type="RefSeq" id="WP_115778769.1">
    <property type="nucleotide sequence ID" value="NZ_BMHL01000005.1"/>
</dbReference>
<dbReference type="GO" id="GO:0016301">
    <property type="term" value="F:kinase activity"/>
    <property type="evidence" value="ECO:0007669"/>
    <property type="project" value="UniProtKB-KW"/>
</dbReference>
<comment type="caution">
    <text evidence="7">The sequence shown here is derived from an EMBL/GenBank/DDBJ whole genome shotgun (WGS) entry which is preliminary data.</text>
</comment>
<dbReference type="Pfam" id="PF02518">
    <property type="entry name" value="HATPase_c"/>
    <property type="match status" value="1"/>
</dbReference>
<protein>
    <submittedName>
        <fullName evidence="7">Sensor histidine kinase</fullName>
    </submittedName>
</protein>
<feature type="transmembrane region" description="Helical" evidence="5">
    <location>
        <begin position="239"/>
        <end position="255"/>
    </location>
</feature>
<feature type="transmembrane region" description="Helical" evidence="5">
    <location>
        <begin position="357"/>
        <end position="376"/>
    </location>
</feature>
<evidence type="ECO:0000256" key="2">
    <source>
        <dbReference type="ARBA" id="ARBA00022777"/>
    </source>
</evidence>
<name>A0ABQ1MNH5_9BURK</name>
<evidence type="ECO:0000256" key="1">
    <source>
        <dbReference type="ARBA" id="ARBA00022679"/>
    </source>
</evidence>
<dbReference type="PANTHER" id="PTHR24421">
    <property type="entry name" value="NITRATE/NITRITE SENSOR PROTEIN NARX-RELATED"/>
    <property type="match status" value="1"/>
</dbReference>
<feature type="transmembrane region" description="Helical" evidence="5">
    <location>
        <begin position="329"/>
        <end position="350"/>
    </location>
</feature>
<keyword evidence="5" id="KW-1133">Transmembrane helix</keyword>
<feature type="transmembrane region" description="Helical" evidence="5">
    <location>
        <begin position="267"/>
        <end position="287"/>
    </location>
</feature>
<organism evidence="7 8">
    <name type="scientific">Paraburkholderia caffeinilytica</name>
    <dbReference type="NCBI Taxonomy" id="1761016"/>
    <lineage>
        <taxon>Bacteria</taxon>
        <taxon>Pseudomonadati</taxon>
        <taxon>Pseudomonadota</taxon>
        <taxon>Betaproteobacteria</taxon>
        <taxon>Burkholderiales</taxon>
        <taxon>Burkholderiaceae</taxon>
        <taxon>Paraburkholderia</taxon>
    </lineage>
</organism>
<dbReference type="InterPro" id="IPR003594">
    <property type="entry name" value="HATPase_dom"/>
</dbReference>
<feature type="transmembrane region" description="Helical" evidence="5">
    <location>
        <begin position="299"/>
        <end position="317"/>
    </location>
</feature>
<evidence type="ECO:0000256" key="3">
    <source>
        <dbReference type="ARBA" id="ARBA00023012"/>
    </source>
</evidence>
<evidence type="ECO:0000313" key="7">
    <source>
        <dbReference type="EMBL" id="GGC43678.1"/>
    </source>
</evidence>
<feature type="coiled-coil region" evidence="4">
    <location>
        <begin position="412"/>
        <end position="446"/>
    </location>
</feature>
<evidence type="ECO:0000256" key="4">
    <source>
        <dbReference type="SAM" id="Coils"/>
    </source>
</evidence>
<keyword evidence="1" id="KW-0808">Transferase</keyword>
<dbReference type="Proteomes" id="UP000602004">
    <property type="component" value="Unassembled WGS sequence"/>
</dbReference>
<feature type="transmembrane region" description="Helical" evidence="5">
    <location>
        <begin position="212"/>
        <end position="232"/>
    </location>
</feature>
<feature type="domain" description="Histidine kinase/HSP90-like ATPase" evidence="6">
    <location>
        <begin position="548"/>
        <end position="642"/>
    </location>
</feature>
<dbReference type="InterPro" id="IPR036890">
    <property type="entry name" value="HATPase_C_sf"/>
</dbReference>
<evidence type="ECO:0000256" key="5">
    <source>
        <dbReference type="SAM" id="Phobius"/>
    </source>
</evidence>
<keyword evidence="8" id="KW-1185">Reference proteome</keyword>
<feature type="transmembrane region" description="Helical" evidence="5">
    <location>
        <begin position="7"/>
        <end position="28"/>
    </location>
</feature>
<dbReference type="EMBL" id="BMHL01000005">
    <property type="protein sequence ID" value="GGC43678.1"/>
    <property type="molecule type" value="Genomic_DNA"/>
</dbReference>
<sequence length="655" mass="72194">MKYRPTPFVANAVFVFSAVLLVIVGIFYSQAGSEQPPAASLHLTQADWQVDDAPGFSEPPPTLNSTSLPETWQPVTLPLARSIALVRQAGSSKATSSGSRITWLRLSVHGLPSHATRLALYGVRIKTDGTIAVYVDGQLVHLAQEQGPLWNSTRTPLWVVVHRHAGDPPVSEVLIRLEHSLATQVAVSSLWLGPVEALKGRYHTRQWLQQQLPAVLSAAFLAVGMFALFVWFRRRHETAYLLFFNLAVTSFLRSLHFYVDLPVANDWFAWLTVNSLLWLVIVVHFFLCQLHGRPLTGFTRALVGVAALIGVLTLPVLAVLPNTPKVTPLIYPIAALMGASVGVAGGVNAWSRSHEGVLVAIGVSICTLLGVSDWLLQNNFVSPEGFYFGAYTNAITFGIFSSLMYRRYVNAISEVELMNANLAQRLDEREAELALSHQRLREAELRQTISDERRRLMQDMHDGLGSSLISAIRSVERGDTSDIDVSHILKSCLDDLKLTIDSMEPVEADLLLLLATLRFRLEPRLEGAGIALLWEVQELPTLAWLDPSSALHILRIAQESIANVLHHTHASVIRLSTAVDTDGVQVSIEDNGQGFDVERVLGSTTGRGLHNQQRRARTLDGTVAWHSGPLGTRFTLWLPLERTTPLSNPVDLSSR</sequence>